<proteinExistence type="predicted"/>
<reference evidence="1 2" key="1">
    <citation type="submission" date="2017-07" db="EMBL/GenBank/DDBJ databases">
        <title>A comparative genomics approach to explaining the enigmatic role of Gardnerella vaginalis in the vaginal microbiome.</title>
        <authorList>
            <person name="Vancuren S.J."/>
            <person name="Hill J.E."/>
        </authorList>
    </citation>
    <scope>NUCLEOTIDE SEQUENCE [LARGE SCALE GENOMIC DNA]</scope>
    <source>
        <strain evidence="1 2">WP023</strain>
    </source>
</reference>
<dbReference type="Proteomes" id="UP000258379">
    <property type="component" value="Unassembled WGS sequence"/>
</dbReference>
<dbReference type="EMBL" id="NNRU01000003">
    <property type="protein sequence ID" value="RFT29056.1"/>
    <property type="molecule type" value="Genomic_DNA"/>
</dbReference>
<protein>
    <submittedName>
        <fullName evidence="1">Uncharacterized protein</fullName>
    </submittedName>
</protein>
<sequence>MWFGCALTTNRQLCSAIVLNFSVFDTNALHKSAQAGRRANSGKQIIRSSTAEYCKTLRV</sequence>
<organism evidence="1 2">
    <name type="scientific">Gardnerella vaginalis</name>
    <dbReference type="NCBI Taxonomy" id="2702"/>
    <lineage>
        <taxon>Bacteria</taxon>
        <taxon>Bacillati</taxon>
        <taxon>Actinomycetota</taxon>
        <taxon>Actinomycetes</taxon>
        <taxon>Bifidobacteriales</taxon>
        <taxon>Bifidobacteriaceae</taxon>
        <taxon>Gardnerella</taxon>
    </lineage>
</organism>
<name>A0A2I1KMZ9_GARVA</name>
<evidence type="ECO:0000313" key="1">
    <source>
        <dbReference type="EMBL" id="RFT29056.1"/>
    </source>
</evidence>
<gene>
    <name evidence="1" type="ORF">CG405_04690</name>
</gene>
<dbReference type="AlphaFoldDB" id="A0A2I1KMZ9"/>
<accession>A0A2I1KMZ9</accession>
<evidence type="ECO:0000313" key="2">
    <source>
        <dbReference type="Proteomes" id="UP000258379"/>
    </source>
</evidence>
<comment type="caution">
    <text evidence="1">The sequence shown here is derived from an EMBL/GenBank/DDBJ whole genome shotgun (WGS) entry which is preliminary data.</text>
</comment>